<dbReference type="AlphaFoldDB" id="A0A6M8F4I9"/>
<gene>
    <name evidence="1" type="ORF">HNE05_01405</name>
</gene>
<dbReference type="KEGG" id="pcam:HNE05_01405"/>
<accession>A0A6M8F4I9</accession>
<reference evidence="1" key="1">
    <citation type="submission" date="2020-07" db="EMBL/GenBank/DDBJ databases">
        <title>Nitrate ammonifying Pseudomonas campi sp. nov. isolated from German agricultural grassland.</title>
        <authorList>
            <person name="Timsy T."/>
            <person name="Ulrich A."/>
            <person name="Spanner T."/>
            <person name="Foesel B."/>
            <person name="Kolb S."/>
            <person name="Horn M.A."/>
            <person name="Behrendt U."/>
        </authorList>
    </citation>
    <scope>NUCLEOTIDE SEQUENCE</scope>
    <source>
        <strain evidence="1">S1-A32-2</strain>
    </source>
</reference>
<evidence type="ECO:0000313" key="1">
    <source>
        <dbReference type="EMBL" id="QKE62081.1"/>
    </source>
</evidence>
<dbReference type="Proteomes" id="UP000501379">
    <property type="component" value="Chromosome"/>
</dbReference>
<protein>
    <submittedName>
        <fullName evidence="1">Uncharacterized protein</fullName>
    </submittedName>
</protein>
<dbReference type="RefSeq" id="WP_173203504.1">
    <property type="nucleotide sequence ID" value="NZ_CP053697.2"/>
</dbReference>
<keyword evidence="2" id="KW-1185">Reference proteome</keyword>
<organism evidence="1 2">
    <name type="scientific">Aquipseudomonas campi</name>
    <dbReference type="NCBI Taxonomy" id="2731681"/>
    <lineage>
        <taxon>Bacteria</taxon>
        <taxon>Pseudomonadati</taxon>
        <taxon>Pseudomonadota</taxon>
        <taxon>Gammaproteobacteria</taxon>
        <taxon>Pseudomonadales</taxon>
        <taxon>Pseudomonadaceae</taxon>
        <taxon>Aquipseudomonas</taxon>
    </lineage>
</organism>
<dbReference type="EMBL" id="CP053697">
    <property type="protein sequence ID" value="QKE62081.1"/>
    <property type="molecule type" value="Genomic_DNA"/>
</dbReference>
<name>A0A6M8F4I9_9GAMM</name>
<proteinExistence type="predicted"/>
<evidence type="ECO:0000313" key="2">
    <source>
        <dbReference type="Proteomes" id="UP000501379"/>
    </source>
</evidence>
<sequence>MQLTHLELFALDKLLHDHEPAVEALKSPVATVLERVETPAGFYSVIQLQQRLANAGELLEREWKFRLKRLKSAGYFVCWLDGESTLCLEAVISRGVRPAVFTPELFV</sequence>